<proteinExistence type="predicted"/>
<dbReference type="HOGENOM" id="CLU_2851885_0_0_1"/>
<dbReference type="VEuPathDB" id="VectorBase:CPIJ013423"/>
<dbReference type="EnsemblMetazoa" id="CPIJ013423-RA">
    <property type="protein sequence ID" value="CPIJ013423-PA"/>
    <property type="gene ID" value="CPIJ013423"/>
</dbReference>
<evidence type="ECO:0000313" key="1">
    <source>
        <dbReference type="EMBL" id="EDS39167.1"/>
    </source>
</evidence>
<organism>
    <name type="scientific">Culex quinquefasciatus</name>
    <name type="common">Southern house mosquito</name>
    <name type="synonym">Culex pungens</name>
    <dbReference type="NCBI Taxonomy" id="7176"/>
    <lineage>
        <taxon>Eukaryota</taxon>
        <taxon>Metazoa</taxon>
        <taxon>Ecdysozoa</taxon>
        <taxon>Arthropoda</taxon>
        <taxon>Hexapoda</taxon>
        <taxon>Insecta</taxon>
        <taxon>Pterygota</taxon>
        <taxon>Neoptera</taxon>
        <taxon>Endopterygota</taxon>
        <taxon>Diptera</taxon>
        <taxon>Nematocera</taxon>
        <taxon>Culicoidea</taxon>
        <taxon>Culicidae</taxon>
        <taxon>Culicinae</taxon>
        <taxon>Culicini</taxon>
        <taxon>Culex</taxon>
        <taxon>Culex</taxon>
    </lineage>
</organism>
<name>B0X2E4_CULQU</name>
<dbReference type="Proteomes" id="UP000002320">
    <property type="component" value="Unassembled WGS sequence"/>
</dbReference>
<protein>
    <submittedName>
        <fullName evidence="1 2">PIWI</fullName>
    </submittedName>
</protein>
<keyword evidence="3" id="KW-1185">Reference proteome</keyword>
<gene>
    <name evidence="2" type="primary">6046646</name>
    <name evidence="1" type="ORF">CpipJ_CPIJ013423</name>
</gene>
<dbReference type="InParanoid" id="B0X2E4"/>
<dbReference type="AlphaFoldDB" id="B0X2E4"/>
<reference evidence="2" key="2">
    <citation type="submission" date="2021-02" db="UniProtKB">
        <authorList>
            <consortium name="EnsemblMetazoa"/>
        </authorList>
    </citation>
    <scope>IDENTIFICATION</scope>
    <source>
        <strain evidence="2">JHB</strain>
    </source>
</reference>
<evidence type="ECO:0000313" key="2">
    <source>
        <dbReference type="EnsemblMetazoa" id="CPIJ013423-PA"/>
    </source>
</evidence>
<evidence type="ECO:0000313" key="3">
    <source>
        <dbReference type="Proteomes" id="UP000002320"/>
    </source>
</evidence>
<accession>B0X2E4</accession>
<dbReference type="EMBL" id="DS232287">
    <property type="protein sequence ID" value="EDS39167.1"/>
    <property type="molecule type" value="Genomic_DNA"/>
</dbReference>
<dbReference type="KEGG" id="cqu:CpipJ_CPIJ013423"/>
<dbReference type="Pfam" id="PF23278">
    <property type="entry name" value="Piwi_N"/>
    <property type="match status" value="1"/>
</dbReference>
<reference evidence="1" key="1">
    <citation type="submission" date="2007-03" db="EMBL/GenBank/DDBJ databases">
        <title>Annotation of Culex pipiens quinquefasciatus.</title>
        <authorList>
            <consortium name="The Broad Institute Genome Sequencing Platform"/>
            <person name="Atkinson P.W."/>
            <person name="Hemingway J."/>
            <person name="Christensen B.M."/>
            <person name="Higgs S."/>
            <person name="Kodira C."/>
            <person name="Hannick L."/>
            <person name="Megy K."/>
            <person name="O'Leary S."/>
            <person name="Pearson M."/>
            <person name="Haas B.J."/>
            <person name="Mauceli E."/>
            <person name="Wortman J.R."/>
            <person name="Lee N.H."/>
            <person name="Guigo R."/>
            <person name="Stanke M."/>
            <person name="Alvarado L."/>
            <person name="Amedeo P."/>
            <person name="Antoine C.H."/>
            <person name="Arensburger P."/>
            <person name="Bidwell S.L."/>
            <person name="Crawford M."/>
            <person name="Camaro F."/>
            <person name="Devon K."/>
            <person name="Engels R."/>
            <person name="Hammond M."/>
            <person name="Howarth C."/>
            <person name="Koehrsen M."/>
            <person name="Lawson D."/>
            <person name="Montgomery P."/>
            <person name="Nene V."/>
            <person name="Nusbaum C."/>
            <person name="Puiu D."/>
            <person name="Romero-Severson J."/>
            <person name="Severson D.W."/>
            <person name="Shumway M."/>
            <person name="Sisk P."/>
            <person name="Stolte C."/>
            <person name="Zeng Q."/>
            <person name="Eisenstadt E."/>
            <person name="Fraser-Liggett C."/>
            <person name="Strausberg R."/>
            <person name="Galagan J."/>
            <person name="Birren B."/>
            <person name="Collins F.H."/>
        </authorList>
    </citation>
    <scope>NUCLEOTIDE SEQUENCE [LARGE SCALE GENOMIC DNA]</scope>
    <source>
        <strain evidence="1">JHB</strain>
    </source>
</reference>
<sequence>MEWDPVKWMGIMGKPVQLCASIQVIGNAKMFDGVMLFLPEKMPNTETILQSENEIDGHTFIIRLM</sequence>